<reference evidence="1 2" key="1">
    <citation type="journal article" date="2016" name="Sci. Rep.">
        <title>The genome sequence of the outbreeding globe artichoke constructed de novo incorporating a phase-aware low-pass sequencing strategy of F1 progeny.</title>
        <authorList>
            <person name="Scaglione D."/>
            <person name="Reyes-Chin-Wo S."/>
            <person name="Acquadro A."/>
            <person name="Froenicke L."/>
            <person name="Portis E."/>
            <person name="Beitel C."/>
            <person name="Tirone M."/>
            <person name="Mauro R."/>
            <person name="Lo Monaco A."/>
            <person name="Mauromicale G."/>
            <person name="Faccioli P."/>
            <person name="Cattivelli L."/>
            <person name="Rieseberg L."/>
            <person name="Michelmore R."/>
            <person name="Lanteri S."/>
        </authorList>
    </citation>
    <scope>NUCLEOTIDE SEQUENCE [LARGE SCALE GENOMIC DNA]</scope>
    <source>
        <strain evidence="1">2C</strain>
    </source>
</reference>
<dbReference type="Gramene" id="KVI10265">
    <property type="protein sequence ID" value="KVI10265"/>
    <property type="gene ID" value="Ccrd_011339"/>
</dbReference>
<organism evidence="1 2">
    <name type="scientific">Cynara cardunculus var. scolymus</name>
    <name type="common">Globe artichoke</name>
    <name type="synonym">Cynara scolymus</name>
    <dbReference type="NCBI Taxonomy" id="59895"/>
    <lineage>
        <taxon>Eukaryota</taxon>
        <taxon>Viridiplantae</taxon>
        <taxon>Streptophyta</taxon>
        <taxon>Embryophyta</taxon>
        <taxon>Tracheophyta</taxon>
        <taxon>Spermatophyta</taxon>
        <taxon>Magnoliopsida</taxon>
        <taxon>eudicotyledons</taxon>
        <taxon>Gunneridae</taxon>
        <taxon>Pentapetalae</taxon>
        <taxon>asterids</taxon>
        <taxon>campanulids</taxon>
        <taxon>Asterales</taxon>
        <taxon>Asteraceae</taxon>
        <taxon>Carduoideae</taxon>
        <taxon>Cardueae</taxon>
        <taxon>Carduinae</taxon>
        <taxon>Cynara</taxon>
    </lineage>
</organism>
<name>A0A103YJG1_CYNCS</name>
<gene>
    <name evidence="1" type="ORF">Ccrd_011339</name>
</gene>
<evidence type="ECO:0000313" key="1">
    <source>
        <dbReference type="EMBL" id="KVI10265.1"/>
    </source>
</evidence>
<accession>A0A103YJG1</accession>
<dbReference type="EMBL" id="LEKV01001025">
    <property type="protein sequence ID" value="KVI10265.1"/>
    <property type="molecule type" value="Genomic_DNA"/>
</dbReference>
<sequence length="59" mass="6590">RPHFVTSFAQQIIGGKAGEITGSLKQDACQVEEEANEETKEEAPKDETKIQVEKISFRL</sequence>
<proteinExistence type="predicted"/>
<comment type="caution">
    <text evidence="1">The sequence shown here is derived from an EMBL/GenBank/DDBJ whole genome shotgun (WGS) entry which is preliminary data.</text>
</comment>
<dbReference type="AlphaFoldDB" id="A0A103YJG1"/>
<protein>
    <submittedName>
        <fullName evidence="1">Uncharacterized protein</fullName>
    </submittedName>
</protein>
<dbReference type="Proteomes" id="UP000243975">
    <property type="component" value="Unassembled WGS sequence"/>
</dbReference>
<feature type="non-terminal residue" evidence="1">
    <location>
        <position position="59"/>
    </location>
</feature>
<keyword evidence="2" id="KW-1185">Reference proteome</keyword>
<evidence type="ECO:0000313" key="2">
    <source>
        <dbReference type="Proteomes" id="UP000243975"/>
    </source>
</evidence>